<keyword evidence="3" id="KW-1185">Reference proteome</keyword>
<dbReference type="Proteomes" id="UP000664859">
    <property type="component" value="Unassembled WGS sequence"/>
</dbReference>
<comment type="caution">
    <text evidence="2">The sequence shown here is derived from an EMBL/GenBank/DDBJ whole genome shotgun (WGS) entry which is preliminary data.</text>
</comment>
<dbReference type="PANTHER" id="PTHR45824:SF29">
    <property type="entry name" value="GH16843P"/>
    <property type="match status" value="1"/>
</dbReference>
<dbReference type="SMART" id="SM01100">
    <property type="entry name" value="CRAL_TRIO_N"/>
    <property type="match status" value="1"/>
</dbReference>
<dbReference type="PANTHER" id="PTHR45824">
    <property type="entry name" value="GH16843P"/>
    <property type="match status" value="1"/>
</dbReference>
<dbReference type="SUPFAM" id="SSF52087">
    <property type="entry name" value="CRAL/TRIO domain"/>
    <property type="match status" value="1"/>
</dbReference>
<organism evidence="2 3">
    <name type="scientific">Tribonema minus</name>
    <dbReference type="NCBI Taxonomy" id="303371"/>
    <lineage>
        <taxon>Eukaryota</taxon>
        <taxon>Sar</taxon>
        <taxon>Stramenopiles</taxon>
        <taxon>Ochrophyta</taxon>
        <taxon>PX clade</taxon>
        <taxon>Xanthophyceae</taxon>
        <taxon>Tribonematales</taxon>
        <taxon>Tribonemataceae</taxon>
        <taxon>Tribonema</taxon>
    </lineage>
</organism>
<reference evidence="2" key="1">
    <citation type="submission" date="2021-02" db="EMBL/GenBank/DDBJ databases">
        <title>First Annotated Genome of the Yellow-green Alga Tribonema minus.</title>
        <authorList>
            <person name="Mahan K.M."/>
        </authorList>
    </citation>
    <scope>NUCLEOTIDE SEQUENCE</scope>
    <source>
        <strain evidence="2">UTEX B ZZ1240</strain>
    </source>
</reference>
<dbReference type="OrthoDB" id="200168at2759"/>
<name>A0A835Z4E3_9STRA</name>
<dbReference type="InterPro" id="IPR036865">
    <property type="entry name" value="CRAL-TRIO_dom_sf"/>
</dbReference>
<dbReference type="Gene3D" id="3.40.525.10">
    <property type="entry name" value="CRAL-TRIO lipid binding domain"/>
    <property type="match status" value="1"/>
</dbReference>
<gene>
    <name evidence="2" type="ORF">JKP88DRAFT_313850</name>
</gene>
<dbReference type="PROSITE" id="PS50191">
    <property type="entry name" value="CRAL_TRIO"/>
    <property type="match status" value="1"/>
</dbReference>
<evidence type="ECO:0000259" key="1">
    <source>
        <dbReference type="PROSITE" id="PS50191"/>
    </source>
</evidence>
<evidence type="ECO:0000313" key="3">
    <source>
        <dbReference type="Proteomes" id="UP000664859"/>
    </source>
</evidence>
<dbReference type="InterPro" id="IPR011074">
    <property type="entry name" value="CRAL/TRIO_N_dom"/>
</dbReference>
<dbReference type="InterPro" id="IPR001251">
    <property type="entry name" value="CRAL-TRIO_dom"/>
</dbReference>
<dbReference type="EMBL" id="JAFCMP010000149">
    <property type="protein sequence ID" value="KAG5184820.1"/>
    <property type="molecule type" value="Genomic_DNA"/>
</dbReference>
<proteinExistence type="predicted"/>
<dbReference type="CDD" id="cd00170">
    <property type="entry name" value="SEC14"/>
    <property type="match status" value="1"/>
</dbReference>
<evidence type="ECO:0000313" key="2">
    <source>
        <dbReference type="EMBL" id="KAG5184820.1"/>
    </source>
</evidence>
<dbReference type="InterPro" id="IPR036273">
    <property type="entry name" value="CRAL/TRIO_N_dom_sf"/>
</dbReference>
<dbReference type="SUPFAM" id="SSF46938">
    <property type="entry name" value="CRAL/TRIO N-terminal domain"/>
    <property type="match status" value="1"/>
</dbReference>
<dbReference type="AlphaFoldDB" id="A0A835Z4E3"/>
<dbReference type="GO" id="GO:0008526">
    <property type="term" value="F:phosphatidylinositol transfer activity"/>
    <property type="evidence" value="ECO:0007669"/>
    <property type="project" value="TreeGrafter"/>
</dbReference>
<dbReference type="SMART" id="SM00516">
    <property type="entry name" value="SEC14"/>
    <property type="match status" value="1"/>
</dbReference>
<accession>A0A835Z4E3</accession>
<feature type="domain" description="CRAL-TRIO" evidence="1">
    <location>
        <begin position="76"/>
        <end position="244"/>
    </location>
</feature>
<dbReference type="Pfam" id="PF03765">
    <property type="entry name" value="CRAL_TRIO_N"/>
    <property type="match status" value="1"/>
</dbReference>
<protein>
    <submittedName>
        <fullName evidence="2">Phosphatidylinositol transfer protein PDR16</fullName>
    </submittedName>
</protein>
<dbReference type="Pfam" id="PF00650">
    <property type="entry name" value="CRAL_TRIO"/>
    <property type="match status" value="1"/>
</dbReference>
<dbReference type="InterPro" id="IPR052578">
    <property type="entry name" value="PI_Transfer_CRAL-TRIO"/>
</dbReference>
<sequence>MAVADALDPRQEAALAEMRSQFAEQDGQGMDLDDQCLLRYLRARQYDLPKASAMLQHTLDWRRDFGVQKILSGDIMETIRRENATGKIYVRGEDTQGRVCLIMRPSQENTHMHDDQMKHLVYQMERARLTLQRKTSGMGKLCMVIDYAGYSLRNAPPMRTSRSTLNIVQDHYPELLGVSYMMNPPYIFTGFWKIIYPFIDHVTRQKFVFVNSSPHKPAAQANLAANFNMDALEEQLGGRNAVPFDSAVYLSGAIDTCFEESLARHQAAAAASTAEVSTSS</sequence>